<dbReference type="Proteomes" id="UP001221217">
    <property type="component" value="Unassembled WGS sequence"/>
</dbReference>
<dbReference type="AlphaFoldDB" id="A0AAJ1IJK6"/>
<feature type="binding site" evidence="6">
    <location>
        <begin position="99"/>
        <end position="101"/>
    </location>
    <ligand>
        <name>S-adenosyl-L-methionine</name>
        <dbReference type="ChEBI" id="CHEBI:59789"/>
    </ligand>
</feature>
<dbReference type="InterPro" id="IPR029063">
    <property type="entry name" value="SAM-dependent_MTases_sf"/>
</dbReference>
<dbReference type="PANTHER" id="PTHR31760:SF0">
    <property type="entry name" value="S-ADENOSYL-L-METHIONINE-DEPENDENT METHYLTRANSFERASES SUPERFAMILY PROTEIN"/>
    <property type="match status" value="1"/>
</dbReference>
<dbReference type="InterPro" id="IPR003682">
    <property type="entry name" value="rRNA_ssu_MeTfrase_G"/>
</dbReference>
<reference evidence="7 8" key="1">
    <citation type="submission" date="2022-12" db="EMBL/GenBank/DDBJ databases">
        <title>Metagenome assembled genome from gulf of manar.</title>
        <authorList>
            <person name="Kohli P."/>
            <person name="Pk S."/>
            <person name="Venkata Ramana C."/>
            <person name="Sasikala C."/>
        </authorList>
    </citation>
    <scope>NUCLEOTIDE SEQUENCE [LARGE SCALE GENOMIC DNA]</scope>
    <source>
        <strain evidence="7">JB008</strain>
    </source>
</reference>
<keyword evidence="4 6" id="KW-0808">Transferase</keyword>
<dbReference type="GO" id="GO:0005829">
    <property type="term" value="C:cytosol"/>
    <property type="evidence" value="ECO:0007669"/>
    <property type="project" value="TreeGrafter"/>
</dbReference>
<evidence type="ECO:0000313" key="8">
    <source>
        <dbReference type="Proteomes" id="UP001221217"/>
    </source>
</evidence>
<dbReference type="PANTHER" id="PTHR31760">
    <property type="entry name" value="S-ADENOSYL-L-METHIONINE-DEPENDENT METHYLTRANSFERASES SUPERFAMILY PROTEIN"/>
    <property type="match status" value="1"/>
</dbReference>
<dbReference type="EMBL" id="JAQQAL010000044">
    <property type="protein sequence ID" value="MDC7228375.1"/>
    <property type="molecule type" value="Genomic_DNA"/>
</dbReference>
<evidence type="ECO:0000256" key="4">
    <source>
        <dbReference type="ARBA" id="ARBA00022679"/>
    </source>
</evidence>
<sequence length="209" mass="23467">MMNKLNEGIKQLGLEVSDEESGKLEIYINELLIWNAKLNLVSARDGDQLIVRHILDCLAGLEYIRSLEGEHVGDLGSGAGLPGMIMAIFMKDRRFTLVERSGKKAGFLRSTAALLGLVDRLQVADTDLRNIKTEFDIVTLRAFRDFGDFYGEIKKVTSRNGCIAAYKGRVASIRYDLDSAKLSSDAAEIRPLRVPFLDEERHMLIIHPW</sequence>
<evidence type="ECO:0000256" key="3">
    <source>
        <dbReference type="ARBA" id="ARBA00022603"/>
    </source>
</evidence>
<protein>
    <recommendedName>
        <fullName evidence="6">Ribosomal RNA small subunit methyltransferase G</fullName>
        <ecNumber evidence="6">2.1.1.-</ecNumber>
    </recommendedName>
    <alternativeName>
        <fullName evidence="6">16S rRNA 7-methylguanosine methyltransferase</fullName>
        <shortName evidence="6">16S rRNA m7G methyltransferase</shortName>
    </alternativeName>
</protein>
<dbReference type="Gene3D" id="3.40.50.150">
    <property type="entry name" value="Vaccinia Virus protein VP39"/>
    <property type="match status" value="1"/>
</dbReference>
<dbReference type="SUPFAM" id="SSF53335">
    <property type="entry name" value="S-adenosyl-L-methionine-dependent methyltransferases"/>
    <property type="match status" value="1"/>
</dbReference>
<proteinExistence type="inferred from homology"/>
<evidence type="ECO:0000256" key="2">
    <source>
        <dbReference type="ARBA" id="ARBA00022552"/>
    </source>
</evidence>
<accession>A0AAJ1IJK6</accession>
<dbReference type="EC" id="2.1.1.-" evidence="6"/>
<comment type="similarity">
    <text evidence="6">Belongs to the methyltransferase superfamily. RNA methyltransferase RsmG family.</text>
</comment>
<keyword evidence="1 6" id="KW-0963">Cytoplasm</keyword>
<dbReference type="NCBIfam" id="TIGR00138">
    <property type="entry name" value="rsmG_gidB"/>
    <property type="match status" value="1"/>
</dbReference>
<feature type="binding site" evidence="6">
    <location>
        <position position="76"/>
    </location>
    <ligand>
        <name>S-adenosyl-L-methionine</name>
        <dbReference type="ChEBI" id="CHEBI:59789"/>
    </ligand>
</feature>
<feature type="binding site" evidence="6">
    <location>
        <position position="81"/>
    </location>
    <ligand>
        <name>S-adenosyl-L-methionine</name>
        <dbReference type="ChEBI" id="CHEBI:59789"/>
    </ligand>
</feature>
<organism evidence="7 8">
    <name type="scientific">Candidatus Thalassospirochaeta sargassi</name>
    <dbReference type="NCBI Taxonomy" id="3119039"/>
    <lineage>
        <taxon>Bacteria</taxon>
        <taxon>Pseudomonadati</taxon>
        <taxon>Spirochaetota</taxon>
        <taxon>Spirochaetia</taxon>
        <taxon>Spirochaetales</taxon>
        <taxon>Spirochaetaceae</taxon>
        <taxon>Candidatus Thalassospirochaeta</taxon>
    </lineage>
</organism>
<keyword evidence="2 6" id="KW-0698">rRNA processing</keyword>
<comment type="function">
    <text evidence="6">Specifically methylates the N7 position of a guanine in 16S rRNA.</text>
</comment>
<dbReference type="HAMAP" id="MF_00074">
    <property type="entry name" value="16SrRNA_methyltr_G"/>
    <property type="match status" value="1"/>
</dbReference>
<keyword evidence="3 6" id="KW-0489">Methyltransferase</keyword>
<evidence type="ECO:0000256" key="1">
    <source>
        <dbReference type="ARBA" id="ARBA00022490"/>
    </source>
</evidence>
<name>A0AAJ1IJK6_9SPIO</name>
<comment type="caution">
    <text evidence="7">The sequence shown here is derived from an EMBL/GenBank/DDBJ whole genome shotgun (WGS) entry which is preliminary data.</text>
</comment>
<comment type="caution">
    <text evidence="6">Lacks conserved residue(s) required for the propagation of feature annotation.</text>
</comment>
<keyword evidence="5 6" id="KW-0949">S-adenosyl-L-methionine</keyword>
<comment type="subcellular location">
    <subcellularLocation>
        <location evidence="6">Cytoplasm</location>
    </subcellularLocation>
</comment>
<dbReference type="Pfam" id="PF02527">
    <property type="entry name" value="GidB"/>
    <property type="match status" value="1"/>
</dbReference>
<evidence type="ECO:0000313" key="7">
    <source>
        <dbReference type="EMBL" id="MDC7228375.1"/>
    </source>
</evidence>
<evidence type="ECO:0000256" key="6">
    <source>
        <dbReference type="HAMAP-Rule" id="MF_00074"/>
    </source>
</evidence>
<evidence type="ECO:0000256" key="5">
    <source>
        <dbReference type="ARBA" id="ARBA00022691"/>
    </source>
</evidence>
<gene>
    <name evidence="6 7" type="primary">rsmG</name>
    <name evidence="7" type="ORF">PQJ61_16550</name>
</gene>
<dbReference type="PIRSF" id="PIRSF003078">
    <property type="entry name" value="GidB"/>
    <property type="match status" value="1"/>
</dbReference>
<dbReference type="GO" id="GO:0070043">
    <property type="term" value="F:rRNA (guanine-N7-)-methyltransferase activity"/>
    <property type="evidence" value="ECO:0007669"/>
    <property type="project" value="UniProtKB-UniRule"/>
</dbReference>
<feature type="binding site" evidence="6">
    <location>
        <position position="141"/>
    </location>
    <ligand>
        <name>S-adenosyl-L-methionine</name>
        <dbReference type="ChEBI" id="CHEBI:59789"/>
    </ligand>
</feature>